<proteinExistence type="inferred from homology"/>
<comment type="similarity">
    <text evidence="1 6">Belongs to the MinC family.</text>
</comment>
<dbReference type="PANTHER" id="PTHR34108">
    <property type="entry name" value="SEPTUM SITE-DETERMINING PROTEIN MINC"/>
    <property type="match status" value="1"/>
</dbReference>
<dbReference type="InterPro" id="IPR013033">
    <property type="entry name" value="MinC"/>
</dbReference>
<dbReference type="Gene3D" id="3.30.160.540">
    <property type="match status" value="1"/>
</dbReference>
<dbReference type="InterPro" id="IPR036145">
    <property type="entry name" value="MinC_C_sf"/>
</dbReference>
<evidence type="ECO:0000313" key="9">
    <source>
        <dbReference type="EMBL" id="MEQ2556049.1"/>
    </source>
</evidence>
<dbReference type="PANTHER" id="PTHR34108:SF1">
    <property type="entry name" value="SEPTUM SITE-DETERMINING PROTEIN MINC"/>
    <property type="match status" value="1"/>
</dbReference>
<evidence type="ECO:0000256" key="5">
    <source>
        <dbReference type="ARBA" id="ARBA00046874"/>
    </source>
</evidence>
<feature type="domain" description="Septum site-determining protein MinC N-terminal" evidence="8">
    <location>
        <begin position="5"/>
        <end position="79"/>
    </location>
</feature>
<evidence type="ECO:0000256" key="1">
    <source>
        <dbReference type="ARBA" id="ARBA00006291"/>
    </source>
</evidence>
<evidence type="ECO:0000313" key="10">
    <source>
        <dbReference type="Proteomes" id="UP001546774"/>
    </source>
</evidence>
<dbReference type="Pfam" id="PF03775">
    <property type="entry name" value="MinC_C"/>
    <property type="match status" value="1"/>
</dbReference>
<reference evidence="9" key="1">
    <citation type="submission" date="2024-03" db="EMBL/GenBank/DDBJ databases">
        <title>Human intestinal bacterial collection.</title>
        <authorList>
            <person name="Pauvert C."/>
            <person name="Hitch T.C.A."/>
            <person name="Clavel T."/>
        </authorList>
    </citation>
    <scope>NUCLEOTIDE SEQUENCE [LARGE SCALE GENOMIC DNA]</scope>
    <source>
        <strain evidence="9">CLA-AA-H89B</strain>
    </source>
</reference>
<comment type="caution">
    <text evidence="9">The sequence shown here is derived from an EMBL/GenBank/DDBJ whole genome shotgun (WGS) entry which is preliminary data.</text>
</comment>
<accession>A0ABV1H8K6</accession>
<evidence type="ECO:0000256" key="3">
    <source>
        <dbReference type="ARBA" id="ARBA00023210"/>
    </source>
</evidence>
<dbReference type="Pfam" id="PF22642">
    <property type="entry name" value="MinC_N_1"/>
    <property type="match status" value="1"/>
</dbReference>
<dbReference type="EMBL" id="JBBMFS010000016">
    <property type="protein sequence ID" value="MEQ2556049.1"/>
    <property type="molecule type" value="Genomic_DNA"/>
</dbReference>
<sequence length="233" mass="24754">MSQPVVIKGNKHGIIVVLDAEAEFKDLKVQIEEKFKASAKFFGSADMALGFEGRVLSDEQQREVLDIIANVSQLNIICIIDHDEAQDAVFKAAIDQTVSAGAVAAPAQTGTNDGQFYKGCLRSGQVLETEGSIIVLGDVNPGGRIIAGGSVIILGSLRGNVFAGAGGNEDCFVVALEMNPMQIKIGEVIARSSDSAPRKKSKGIAPKIAYVDDSNIYIEDLGPDVFEDIRINC</sequence>
<dbReference type="HAMAP" id="MF_00267">
    <property type="entry name" value="MinC"/>
    <property type="match status" value="1"/>
</dbReference>
<keyword evidence="2 6" id="KW-0132">Cell division</keyword>
<comment type="function">
    <text evidence="6">Cell division inhibitor that blocks the formation of polar Z ring septums. Rapidly oscillates between the poles of the cell to destabilize FtsZ filaments that have formed before they mature into polar Z rings. Prevents FtsZ polymerization.</text>
</comment>
<feature type="domain" description="Septum formation inhibitor MinC C-terminal" evidence="7">
    <location>
        <begin position="117"/>
        <end position="219"/>
    </location>
</feature>
<dbReference type="Proteomes" id="UP001546774">
    <property type="component" value="Unassembled WGS sequence"/>
</dbReference>
<dbReference type="NCBIfam" id="TIGR01222">
    <property type="entry name" value="minC"/>
    <property type="match status" value="1"/>
</dbReference>
<dbReference type="InterPro" id="IPR005526">
    <property type="entry name" value="Septum_form_inhib_MinC_C"/>
</dbReference>
<evidence type="ECO:0000259" key="7">
    <source>
        <dbReference type="Pfam" id="PF03775"/>
    </source>
</evidence>
<dbReference type="InterPro" id="IPR016098">
    <property type="entry name" value="CAP/MinC_C"/>
</dbReference>
<gene>
    <name evidence="6 9" type="primary">minC</name>
    <name evidence="9" type="ORF">WMO37_13715</name>
</gene>
<dbReference type="Gene3D" id="2.160.20.70">
    <property type="match status" value="1"/>
</dbReference>
<keyword evidence="4 6" id="KW-0131">Cell cycle</keyword>
<dbReference type="InterPro" id="IPR055219">
    <property type="entry name" value="MinC_N_1"/>
</dbReference>
<evidence type="ECO:0000259" key="8">
    <source>
        <dbReference type="Pfam" id="PF22642"/>
    </source>
</evidence>
<protein>
    <recommendedName>
        <fullName evidence="6">Probable septum site-determining protein MinC</fullName>
    </recommendedName>
</protein>
<keyword evidence="3 6" id="KW-0717">Septation</keyword>
<organism evidence="9 10">
    <name type="scientific">Lachnospira intestinalis</name>
    <dbReference type="NCBI Taxonomy" id="3133158"/>
    <lineage>
        <taxon>Bacteria</taxon>
        <taxon>Bacillati</taxon>
        <taxon>Bacillota</taxon>
        <taxon>Clostridia</taxon>
        <taxon>Lachnospirales</taxon>
        <taxon>Lachnospiraceae</taxon>
        <taxon>Lachnospira</taxon>
    </lineage>
</organism>
<keyword evidence="10" id="KW-1185">Reference proteome</keyword>
<comment type="subunit">
    <text evidence="5 6">Interacts with MinD and FtsZ.</text>
</comment>
<dbReference type="SUPFAM" id="SSF63848">
    <property type="entry name" value="Cell-division inhibitor MinC, C-terminal domain"/>
    <property type="match status" value="1"/>
</dbReference>
<name>A0ABV1H8K6_9FIRM</name>
<evidence type="ECO:0000256" key="4">
    <source>
        <dbReference type="ARBA" id="ARBA00023306"/>
    </source>
</evidence>
<evidence type="ECO:0000256" key="6">
    <source>
        <dbReference type="HAMAP-Rule" id="MF_00267"/>
    </source>
</evidence>
<evidence type="ECO:0000256" key="2">
    <source>
        <dbReference type="ARBA" id="ARBA00022618"/>
    </source>
</evidence>